<dbReference type="InterPro" id="IPR029063">
    <property type="entry name" value="SAM-dependent_MTases_sf"/>
</dbReference>
<keyword evidence="1" id="KW-0808">Transferase</keyword>
<dbReference type="Proteomes" id="UP000289758">
    <property type="component" value="Unassembled WGS sequence"/>
</dbReference>
<accession>A0A4Q1AP03</accession>
<keyword evidence="1" id="KW-0489">Methyltransferase</keyword>
<reference evidence="1 2" key="1">
    <citation type="submission" date="2017-10" db="EMBL/GenBank/DDBJ databases">
        <title>Genomics of the genus Arcobacter.</title>
        <authorList>
            <person name="Perez-Cataluna A."/>
            <person name="Figueras M.J."/>
        </authorList>
    </citation>
    <scope>NUCLEOTIDE SEQUENCE [LARGE SCALE GENOMIC DNA]</scope>
    <source>
        <strain evidence="1 2">CECT 8441</strain>
    </source>
</reference>
<dbReference type="Pfam" id="PF13578">
    <property type="entry name" value="Methyltransf_24"/>
    <property type="match status" value="1"/>
</dbReference>
<dbReference type="CDD" id="cd02440">
    <property type="entry name" value="AdoMet_MTases"/>
    <property type="match status" value="1"/>
</dbReference>
<dbReference type="Gene3D" id="3.40.50.150">
    <property type="entry name" value="Vaccinia Virus protein VP39"/>
    <property type="match status" value="1"/>
</dbReference>
<name>A0A4Q1AP03_9BACT</name>
<dbReference type="AlphaFoldDB" id="A0A4Q1AP03"/>
<gene>
    <name evidence="1" type="ORF">CRV07_07260</name>
</gene>
<dbReference type="SUPFAM" id="SSF53335">
    <property type="entry name" value="S-adenosyl-L-methionine-dependent methyltransferases"/>
    <property type="match status" value="1"/>
</dbReference>
<keyword evidence="2" id="KW-1185">Reference proteome</keyword>
<proteinExistence type="predicted"/>
<dbReference type="EMBL" id="PDKK01000005">
    <property type="protein sequence ID" value="RXK05986.1"/>
    <property type="molecule type" value="Genomic_DNA"/>
</dbReference>
<protein>
    <submittedName>
        <fullName evidence="1">Methyltransferase</fullName>
    </submittedName>
</protein>
<evidence type="ECO:0000313" key="2">
    <source>
        <dbReference type="Proteomes" id="UP000289758"/>
    </source>
</evidence>
<comment type="caution">
    <text evidence="1">The sequence shown here is derived from an EMBL/GenBank/DDBJ whole genome shotgun (WGS) entry which is preliminary data.</text>
</comment>
<dbReference type="PANTHER" id="PTHR43836:SF2">
    <property type="entry name" value="CATECHOL O-METHYLTRANSFERASE 1-RELATED"/>
    <property type="match status" value="1"/>
</dbReference>
<dbReference type="OrthoDB" id="5458825at2"/>
<organism evidence="1 2">
    <name type="scientific">Halarcobacter ebronensis</name>
    <dbReference type="NCBI Taxonomy" id="1462615"/>
    <lineage>
        <taxon>Bacteria</taxon>
        <taxon>Pseudomonadati</taxon>
        <taxon>Campylobacterota</taxon>
        <taxon>Epsilonproteobacteria</taxon>
        <taxon>Campylobacterales</taxon>
        <taxon>Arcobacteraceae</taxon>
        <taxon>Halarcobacter</taxon>
    </lineage>
</organism>
<dbReference type="GO" id="GO:0032259">
    <property type="term" value="P:methylation"/>
    <property type="evidence" value="ECO:0007669"/>
    <property type="project" value="UniProtKB-KW"/>
</dbReference>
<dbReference type="PANTHER" id="PTHR43836">
    <property type="entry name" value="CATECHOL O-METHYLTRANSFERASE 1-RELATED"/>
    <property type="match status" value="1"/>
</dbReference>
<evidence type="ECO:0000313" key="1">
    <source>
        <dbReference type="EMBL" id="RXK05986.1"/>
    </source>
</evidence>
<sequence length="224" mass="25785">MNLTKEDYEIFESIEKIREEIKKKYIPIKVIDYGAGNPENERSAHTMYKGVEKITNTFEQCSIGLKEKWAEIIYSLVKENMPKKVLELGTCCGFSSIYMAKGCSSSLIYTIEGDKNVAKIASKNIKAASCSNIKQFVGRFQDILDDVLNEIKEIDMAFIDGHHDKKATLNYFEKIKPFLSEKSIVIFDDISWSKGMIEAWEIIKNDSMVKEYKDLKKLGICYFY</sequence>
<dbReference type="GO" id="GO:0008171">
    <property type="term" value="F:O-methyltransferase activity"/>
    <property type="evidence" value="ECO:0007669"/>
    <property type="project" value="TreeGrafter"/>
</dbReference>